<feature type="compositionally biased region" description="Low complexity" evidence="3">
    <location>
        <begin position="133"/>
        <end position="148"/>
    </location>
</feature>
<dbReference type="EMBL" id="JBFMKM010000009">
    <property type="protein sequence ID" value="KAL1303823.1"/>
    <property type="molecule type" value="Genomic_DNA"/>
</dbReference>
<comment type="caution">
    <text evidence="4">The sequence shown here is derived from an EMBL/GenBank/DDBJ whole genome shotgun (WGS) entry which is preliminary data.</text>
</comment>
<dbReference type="InterPro" id="IPR027417">
    <property type="entry name" value="P-loop_NTPase"/>
</dbReference>
<keyword evidence="5" id="KW-1185">Reference proteome</keyword>
<accession>A0ABR3PCD7</accession>
<feature type="region of interest" description="Disordered" evidence="3">
    <location>
        <begin position="53"/>
        <end position="81"/>
    </location>
</feature>
<sequence length="382" mass="40801">MSRRKTAIPPLLEPYLGHFPPEASLSLLTGVLNASPHWLTVRVLRGAYDGATSSEKAQHARATTVAGQEQGGEDQRQDGDGEDVAVVLVSWMRDWEFWKAEARRGAGLDLARLAQHDEFAFIDGLTGIFSTSSTVTTPSTSAQQQQPPRRSPLKNLHTLTSPSLTHAQETITSAIAALSSSSSVPKPKKILLILDSPTTTLIYHDSSSLPQSQPQQPPSAALSTLILSLRSLPSVHSAVISLEIDSTFLAAATLALSNSNAASSGQHDSDSTATGVILKTPLETEMSRFVVGLAHAARWIVGVRGLDTGVAKDVTGVLRVTRGGAWDYAYGYDYDNDHDDNHERLGQVSPSDSAVEKELEVLYFVQPDGGVAVFERGAGNIG</sequence>
<reference evidence="4 5" key="1">
    <citation type="submission" date="2024-07" db="EMBL/GenBank/DDBJ databases">
        <title>Draft sequence of the Neodothiora populina.</title>
        <authorList>
            <person name="Drown D.D."/>
            <person name="Schuette U.S."/>
            <person name="Buechlein A.B."/>
            <person name="Rusch D.R."/>
            <person name="Winton L.W."/>
            <person name="Adams G.A."/>
        </authorList>
    </citation>
    <scope>NUCLEOTIDE SEQUENCE [LARGE SCALE GENOMIC DNA]</scope>
    <source>
        <strain evidence="4 5">CPC 39397</strain>
    </source>
</reference>
<gene>
    <name evidence="4" type="ORF">AAFC00_000283</name>
</gene>
<evidence type="ECO:0000256" key="1">
    <source>
        <dbReference type="ARBA" id="ARBA00005043"/>
    </source>
</evidence>
<comment type="similarity">
    <text evidence="2">Belongs to the ELP6 family.</text>
</comment>
<evidence type="ECO:0000256" key="2">
    <source>
        <dbReference type="ARBA" id="ARBA00008837"/>
    </source>
</evidence>
<feature type="region of interest" description="Disordered" evidence="3">
    <location>
        <begin position="133"/>
        <end position="156"/>
    </location>
</feature>
<dbReference type="RefSeq" id="XP_069200098.1">
    <property type="nucleotide sequence ID" value="XM_069347738.1"/>
</dbReference>
<proteinExistence type="inferred from homology"/>
<evidence type="ECO:0000256" key="3">
    <source>
        <dbReference type="SAM" id="MobiDB-lite"/>
    </source>
</evidence>
<name>A0ABR3PCD7_9PEZI</name>
<dbReference type="PANTHER" id="PTHR16184">
    <property type="entry name" value="ELONGATOR COMPLEX PROTEIN 6"/>
    <property type="match status" value="1"/>
</dbReference>
<evidence type="ECO:0000313" key="4">
    <source>
        <dbReference type="EMBL" id="KAL1303823.1"/>
    </source>
</evidence>
<protein>
    <submittedName>
        <fullName evidence="4">Uncharacterized protein</fullName>
    </submittedName>
</protein>
<evidence type="ECO:0000313" key="5">
    <source>
        <dbReference type="Proteomes" id="UP001562354"/>
    </source>
</evidence>
<dbReference type="GeneID" id="95973986"/>
<comment type="pathway">
    <text evidence="1">tRNA modification; 5-methoxycarbonylmethyl-2-thiouridine-tRNA biosynthesis.</text>
</comment>
<dbReference type="PANTHER" id="PTHR16184:SF6">
    <property type="entry name" value="ELONGATOR COMPLEX PROTEIN 6"/>
    <property type="match status" value="1"/>
</dbReference>
<organism evidence="4 5">
    <name type="scientific">Neodothiora populina</name>
    <dbReference type="NCBI Taxonomy" id="2781224"/>
    <lineage>
        <taxon>Eukaryota</taxon>
        <taxon>Fungi</taxon>
        <taxon>Dikarya</taxon>
        <taxon>Ascomycota</taxon>
        <taxon>Pezizomycotina</taxon>
        <taxon>Dothideomycetes</taxon>
        <taxon>Dothideomycetidae</taxon>
        <taxon>Dothideales</taxon>
        <taxon>Dothioraceae</taxon>
        <taxon>Neodothiora</taxon>
    </lineage>
</organism>
<dbReference type="Proteomes" id="UP001562354">
    <property type="component" value="Unassembled WGS sequence"/>
</dbReference>
<dbReference type="InterPro" id="IPR018627">
    <property type="entry name" value="ELP6"/>
</dbReference>
<dbReference type="Gene3D" id="3.40.50.300">
    <property type="entry name" value="P-loop containing nucleotide triphosphate hydrolases"/>
    <property type="match status" value="1"/>
</dbReference>